<dbReference type="CDD" id="cd00156">
    <property type="entry name" value="REC"/>
    <property type="match status" value="1"/>
</dbReference>
<dbReference type="Pfam" id="PF02954">
    <property type="entry name" value="HTH_8"/>
    <property type="match status" value="1"/>
</dbReference>
<dbReference type="OrthoDB" id="9804019at2"/>
<dbReference type="GO" id="GO:0043565">
    <property type="term" value="F:sequence-specific DNA binding"/>
    <property type="evidence" value="ECO:0007669"/>
    <property type="project" value="InterPro"/>
</dbReference>
<dbReference type="Gene3D" id="3.40.50.2300">
    <property type="match status" value="1"/>
</dbReference>
<dbReference type="GO" id="GO:0006355">
    <property type="term" value="P:regulation of DNA-templated transcription"/>
    <property type="evidence" value="ECO:0007669"/>
    <property type="project" value="InterPro"/>
</dbReference>
<dbReference type="GO" id="GO:0005524">
    <property type="term" value="F:ATP binding"/>
    <property type="evidence" value="ECO:0007669"/>
    <property type="project" value="UniProtKB-KW"/>
</dbReference>
<dbReference type="Proteomes" id="UP000006683">
    <property type="component" value="Chromosome"/>
</dbReference>
<dbReference type="InterPro" id="IPR002078">
    <property type="entry name" value="Sigma_54_int"/>
</dbReference>
<name>E1SQW4_FERBD</name>
<dbReference type="Gene3D" id="1.10.10.60">
    <property type="entry name" value="Homeodomain-like"/>
    <property type="match status" value="1"/>
</dbReference>
<dbReference type="FunFam" id="3.40.50.300:FF:000006">
    <property type="entry name" value="DNA-binding transcriptional regulator NtrC"/>
    <property type="match status" value="1"/>
</dbReference>
<gene>
    <name evidence="9" type="ordered locus">Fbal_2687</name>
</gene>
<dbReference type="AlphaFoldDB" id="E1SQW4"/>
<keyword evidence="4" id="KW-0238">DNA-binding</keyword>
<dbReference type="HOGENOM" id="CLU_000445_0_6_6"/>
<dbReference type="InterPro" id="IPR001789">
    <property type="entry name" value="Sig_transdc_resp-reg_receiver"/>
</dbReference>
<dbReference type="Pfam" id="PF00072">
    <property type="entry name" value="Response_reg"/>
    <property type="match status" value="1"/>
</dbReference>
<evidence type="ECO:0000256" key="1">
    <source>
        <dbReference type="ARBA" id="ARBA00022741"/>
    </source>
</evidence>
<dbReference type="SUPFAM" id="SSF52540">
    <property type="entry name" value="P-loop containing nucleoside triphosphate hydrolases"/>
    <property type="match status" value="1"/>
</dbReference>
<dbReference type="Gene3D" id="1.10.8.60">
    <property type="match status" value="1"/>
</dbReference>
<dbReference type="InterPro" id="IPR009057">
    <property type="entry name" value="Homeodomain-like_sf"/>
</dbReference>
<evidence type="ECO:0000259" key="7">
    <source>
        <dbReference type="PROSITE" id="PS50045"/>
    </source>
</evidence>
<dbReference type="SMART" id="SM00382">
    <property type="entry name" value="AAA"/>
    <property type="match status" value="1"/>
</dbReference>
<dbReference type="eggNOG" id="COG2204">
    <property type="taxonomic scope" value="Bacteria"/>
</dbReference>
<dbReference type="InterPro" id="IPR025943">
    <property type="entry name" value="Sigma_54_int_dom_ATP-bd_2"/>
</dbReference>
<evidence type="ECO:0000256" key="3">
    <source>
        <dbReference type="ARBA" id="ARBA00023015"/>
    </source>
</evidence>
<keyword evidence="6" id="KW-0597">Phosphoprotein</keyword>
<dbReference type="InterPro" id="IPR011006">
    <property type="entry name" value="CheY-like_superfamily"/>
</dbReference>
<dbReference type="PROSITE" id="PS50045">
    <property type="entry name" value="SIGMA54_INTERACT_4"/>
    <property type="match status" value="1"/>
</dbReference>
<sequence length="441" mass="48268">MSHCPILVLEDDQAQRTLLTQILAEAGHPVEGVATAEQADKALAQGHWQLLLSDWKLAEGDAAELIQSARQRYPTLGIIVATAYGSIAHAVSAIQLGADDYLAKPFQRQELMLAIDKVSRARRLREDNAALSAQLSEQERLVDLVGHSAPMQRVYQRIQRISQVAATVLIQGESGTGKELAARALHKLSPRRGPFIAVNCGAIPESLAESELFGAEKGAYTGAHQTIVGKIEASSGGTLFLDEIGELPLELQTRLLRVLQEGCITRLGSSEERKVDLRVIAATHQDLANAVADGRFREDLYYRLNVIPLAMPPLRERPEDIPALVNCLLTRSAQRHKLTPPELTPAQLKALMDCPWPGNVRELANAVERLVLLGELELSPLPANPGNAPLLPSEGIQWEVLEQRYLQAALERAEGNRSEAARLLGLGYKAFLYRAEKYGLT</sequence>
<keyword evidence="1" id="KW-0547">Nucleotide-binding</keyword>
<accession>E1SQW4</accession>
<evidence type="ECO:0000313" key="9">
    <source>
        <dbReference type="EMBL" id="ADN76889.1"/>
    </source>
</evidence>
<keyword evidence="2" id="KW-0067">ATP-binding</keyword>
<evidence type="ECO:0000259" key="8">
    <source>
        <dbReference type="PROSITE" id="PS50110"/>
    </source>
</evidence>
<keyword evidence="10" id="KW-1185">Reference proteome</keyword>
<evidence type="ECO:0000256" key="5">
    <source>
        <dbReference type="ARBA" id="ARBA00023163"/>
    </source>
</evidence>
<evidence type="ECO:0000256" key="6">
    <source>
        <dbReference type="PROSITE-ProRule" id="PRU00169"/>
    </source>
</evidence>
<dbReference type="PANTHER" id="PTHR32071">
    <property type="entry name" value="TRANSCRIPTIONAL REGULATORY PROTEIN"/>
    <property type="match status" value="1"/>
</dbReference>
<dbReference type="PROSITE" id="PS00688">
    <property type="entry name" value="SIGMA54_INTERACT_3"/>
    <property type="match status" value="1"/>
</dbReference>
<dbReference type="InterPro" id="IPR025944">
    <property type="entry name" value="Sigma_54_int_dom_CS"/>
</dbReference>
<dbReference type="InterPro" id="IPR027417">
    <property type="entry name" value="P-loop_NTPase"/>
</dbReference>
<organism evidence="9 10">
    <name type="scientific">Ferrimonas balearica (strain DSM 9799 / CCM 4581 / KCTC 23876 / PAT)</name>
    <dbReference type="NCBI Taxonomy" id="550540"/>
    <lineage>
        <taxon>Bacteria</taxon>
        <taxon>Pseudomonadati</taxon>
        <taxon>Pseudomonadota</taxon>
        <taxon>Gammaproteobacteria</taxon>
        <taxon>Alteromonadales</taxon>
        <taxon>Ferrimonadaceae</taxon>
        <taxon>Ferrimonas</taxon>
    </lineage>
</organism>
<dbReference type="RefSeq" id="WP_013346195.1">
    <property type="nucleotide sequence ID" value="NC_014541.1"/>
</dbReference>
<keyword evidence="3" id="KW-0805">Transcription regulation</keyword>
<dbReference type="PANTHER" id="PTHR32071:SF117">
    <property type="entry name" value="PTS-DEPENDENT DIHYDROXYACETONE KINASE OPERON REGULATORY PROTEIN-RELATED"/>
    <property type="match status" value="1"/>
</dbReference>
<evidence type="ECO:0000313" key="10">
    <source>
        <dbReference type="Proteomes" id="UP000006683"/>
    </source>
</evidence>
<proteinExistence type="predicted"/>
<dbReference type="SMART" id="SM00448">
    <property type="entry name" value="REC"/>
    <property type="match status" value="1"/>
</dbReference>
<dbReference type="KEGG" id="fbl:Fbal_2687"/>
<dbReference type="PROSITE" id="PS50110">
    <property type="entry name" value="RESPONSE_REGULATORY"/>
    <property type="match status" value="1"/>
</dbReference>
<dbReference type="InterPro" id="IPR002197">
    <property type="entry name" value="HTH_Fis"/>
</dbReference>
<feature type="domain" description="Response regulatory" evidence="8">
    <location>
        <begin position="5"/>
        <end position="119"/>
    </location>
</feature>
<evidence type="ECO:0000256" key="2">
    <source>
        <dbReference type="ARBA" id="ARBA00022840"/>
    </source>
</evidence>
<feature type="modified residue" description="4-aspartylphosphate" evidence="6">
    <location>
        <position position="54"/>
    </location>
</feature>
<dbReference type="Pfam" id="PF00158">
    <property type="entry name" value="Sigma54_activat"/>
    <property type="match status" value="1"/>
</dbReference>
<dbReference type="InterPro" id="IPR058031">
    <property type="entry name" value="AAA_lid_NorR"/>
</dbReference>
<protein>
    <submittedName>
        <fullName evidence="9">Two component, sigma54 specific, transcriptional regulator, Fis family</fullName>
    </submittedName>
</protein>
<dbReference type="EMBL" id="CP002209">
    <property type="protein sequence ID" value="ADN76889.1"/>
    <property type="molecule type" value="Genomic_DNA"/>
</dbReference>
<keyword evidence="5" id="KW-0804">Transcription</keyword>
<dbReference type="SUPFAM" id="SSF52172">
    <property type="entry name" value="CheY-like"/>
    <property type="match status" value="1"/>
</dbReference>
<dbReference type="Gene3D" id="3.40.50.300">
    <property type="entry name" value="P-loop containing nucleotide triphosphate hydrolases"/>
    <property type="match status" value="1"/>
</dbReference>
<dbReference type="PROSITE" id="PS00676">
    <property type="entry name" value="SIGMA54_INTERACT_2"/>
    <property type="match status" value="1"/>
</dbReference>
<feature type="domain" description="Sigma-54 factor interaction" evidence="7">
    <location>
        <begin position="144"/>
        <end position="372"/>
    </location>
</feature>
<dbReference type="CDD" id="cd00009">
    <property type="entry name" value="AAA"/>
    <property type="match status" value="1"/>
</dbReference>
<dbReference type="GO" id="GO:0000160">
    <property type="term" value="P:phosphorelay signal transduction system"/>
    <property type="evidence" value="ECO:0007669"/>
    <property type="project" value="InterPro"/>
</dbReference>
<dbReference type="GeneID" id="67182915"/>
<dbReference type="Pfam" id="PF25601">
    <property type="entry name" value="AAA_lid_14"/>
    <property type="match status" value="1"/>
</dbReference>
<reference evidence="9 10" key="1">
    <citation type="journal article" date="2010" name="Stand. Genomic Sci.">
        <title>Complete genome sequence of Ferrimonas balearica type strain (PAT).</title>
        <authorList>
            <person name="Nolan M."/>
            <person name="Sikorski J."/>
            <person name="Davenport K."/>
            <person name="Lucas S."/>
            <person name="Glavina Del Rio T."/>
            <person name="Tice H."/>
            <person name="Cheng J."/>
            <person name="Goodwin L."/>
            <person name="Pitluck S."/>
            <person name="Liolios K."/>
            <person name="Ivanova N."/>
            <person name="Mavromatis K."/>
            <person name="Ovchinnikova G."/>
            <person name="Pati A."/>
            <person name="Chen A."/>
            <person name="Palaniappan K."/>
            <person name="Land M."/>
            <person name="Hauser L."/>
            <person name="Chang Y."/>
            <person name="Jeffries C."/>
            <person name="Tapia R."/>
            <person name="Brettin T."/>
            <person name="Detter J."/>
            <person name="Han C."/>
            <person name="Yasawong M."/>
            <person name="Rohde M."/>
            <person name="Tindall B."/>
            <person name="Goker M."/>
            <person name="Woyke T."/>
            <person name="Bristow J."/>
            <person name="Eisen J."/>
            <person name="Markowitz V."/>
            <person name="Hugenholtz P."/>
            <person name="Kyrpides N."/>
            <person name="Klenk H."/>
            <person name="Lapidus A."/>
        </authorList>
    </citation>
    <scope>NUCLEOTIDE SEQUENCE [LARGE SCALE GENOMIC DNA]</scope>
    <source>
        <strain evidence="10">DSM 9799 / CCM 4581 / KCTC 23876 / PAT</strain>
    </source>
</reference>
<evidence type="ECO:0000256" key="4">
    <source>
        <dbReference type="ARBA" id="ARBA00023125"/>
    </source>
</evidence>
<dbReference type="SUPFAM" id="SSF46689">
    <property type="entry name" value="Homeodomain-like"/>
    <property type="match status" value="1"/>
</dbReference>
<dbReference type="STRING" id="550540.Fbal_2687"/>
<dbReference type="InterPro" id="IPR003593">
    <property type="entry name" value="AAA+_ATPase"/>
</dbReference>
<dbReference type="PRINTS" id="PR01590">
    <property type="entry name" value="HTHFIS"/>
</dbReference>